<name>A0AAP6WP04_CLOPF</name>
<protein>
    <submittedName>
        <fullName evidence="2">Helix-turn-helix domain-containing protein</fullName>
    </submittedName>
</protein>
<reference evidence="2 3" key="1">
    <citation type="submission" date="2020-02" db="EMBL/GenBank/DDBJ databases">
        <title>Genomic Insights into the Phylogeny and Genetic Plasticity of the Human and Animal Enteric Pathogen Clostridium perfringens.</title>
        <authorList>
            <person name="Feng Y."/>
            <person name="Hu Y."/>
        </authorList>
    </citation>
    <scope>NUCLEOTIDE SEQUENCE [LARGE SCALE GENOMIC DNA]</scope>
    <source>
        <strain evidence="2 3">CP-40</strain>
    </source>
</reference>
<evidence type="ECO:0000259" key="1">
    <source>
        <dbReference type="Pfam" id="PF12645"/>
    </source>
</evidence>
<sequence length="79" mass="9198">MSLVHKNNKLLPYDIIYAAAKGDIIAIGIVLKNYESYIVKLCTKTLYDKRGNAYKCLDLEKKNLLELKLIYKILKFKFL</sequence>
<dbReference type="InterPro" id="IPR024760">
    <property type="entry name" value="HTH_dom_conjug_TS-like"/>
</dbReference>
<comment type="caution">
    <text evidence="2">The sequence shown here is derived from an EMBL/GenBank/DDBJ whole genome shotgun (WGS) entry which is preliminary data.</text>
</comment>
<evidence type="ECO:0000313" key="2">
    <source>
        <dbReference type="EMBL" id="NGU30557.1"/>
    </source>
</evidence>
<dbReference type="RefSeq" id="WP_003455544.1">
    <property type="nucleotide sequence ID" value="NZ_CATNWT010000001.1"/>
</dbReference>
<gene>
    <name evidence="2" type="ORF">G6Z34_10600</name>
</gene>
<feature type="domain" description="Helix-turn-helix conjugative transposon-like" evidence="1">
    <location>
        <begin position="13"/>
        <end position="77"/>
    </location>
</feature>
<dbReference type="AlphaFoldDB" id="A0AAP6WP04"/>
<accession>A0AAP6WP04</accession>
<evidence type="ECO:0000313" key="3">
    <source>
        <dbReference type="Proteomes" id="UP000481454"/>
    </source>
</evidence>
<organism evidence="2 3">
    <name type="scientific">Clostridium perfringens</name>
    <dbReference type="NCBI Taxonomy" id="1502"/>
    <lineage>
        <taxon>Bacteria</taxon>
        <taxon>Bacillati</taxon>
        <taxon>Bacillota</taxon>
        <taxon>Clostridia</taxon>
        <taxon>Eubacteriales</taxon>
        <taxon>Clostridiaceae</taxon>
        <taxon>Clostridium</taxon>
    </lineage>
</organism>
<proteinExistence type="predicted"/>
<dbReference type="Pfam" id="PF12645">
    <property type="entry name" value="HTH_16"/>
    <property type="match status" value="1"/>
</dbReference>
<dbReference type="EMBL" id="JAALLZ010000003">
    <property type="protein sequence ID" value="NGU30557.1"/>
    <property type="molecule type" value="Genomic_DNA"/>
</dbReference>
<dbReference type="Proteomes" id="UP000481454">
    <property type="component" value="Unassembled WGS sequence"/>
</dbReference>